<evidence type="ECO:0000256" key="6">
    <source>
        <dbReference type="ARBA" id="ARBA00022519"/>
    </source>
</evidence>
<evidence type="ECO:0000256" key="13">
    <source>
        <dbReference type="ARBA" id="ARBA00023136"/>
    </source>
</evidence>
<comment type="catalytic activity">
    <reaction evidence="15">
        <text>L-tyrosyl-[protein] + ATP = O-phospho-L-tyrosyl-[protein] + ADP + H(+)</text>
        <dbReference type="Rhea" id="RHEA:10596"/>
        <dbReference type="Rhea" id="RHEA-COMP:10136"/>
        <dbReference type="Rhea" id="RHEA-COMP:20101"/>
        <dbReference type="ChEBI" id="CHEBI:15378"/>
        <dbReference type="ChEBI" id="CHEBI:30616"/>
        <dbReference type="ChEBI" id="CHEBI:46858"/>
        <dbReference type="ChEBI" id="CHEBI:61978"/>
        <dbReference type="ChEBI" id="CHEBI:456216"/>
        <dbReference type="EC" id="2.7.10.2"/>
    </reaction>
</comment>
<evidence type="ECO:0000256" key="5">
    <source>
        <dbReference type="ARBA" id="ARBA00022475"/>
    </source>
</evidence>
<dbReference type="InterPro" id="IPR025669">
    <property type="entry name" value="AAA_dom"/>
</dbReference>
<dbReference type="Pfam" id="PF13807">
    <property type="entry name" value="GNVR"/>
    <property type="match status" value="1"/>
</dbReference>
<comment type="subcellular location">
    <subcellularLocation>
        <location evidence="1">Cell inner membrane</location>
        <topology evidence="1">Multi-pass membrane protein</topology>
    </subcellularLocation>
</comment>
<evidence type="ECO:0000256" key="3">
    <source>
        <dbReference type="ARBA" id="ARBA00008883"/>
    </source>
</evidence>
<evidence type="ECO:0000256" key="10">
    <source>
        <dbReference type="ARBA" id="ARBA00022777"/>
    </source>
</evidence>
<dbReference type="Proteomes" id="UP000322545">
    <property type="component" value="Unassembled WGS sequence"/>
</dbReference>
<dbReference type="Pfam" id="PF13614">
    <property type="entry name" value="AAA_31"/>
    <property type="match status" value="1"/>
</dbReference>
<keyword evidence="9" id="KW-0547">Nucleotide-binding</keyword>
<dbReference type="GO" id="GO:0004715">
    <property type="term" value="F:non-membrane spanning protein tyrosine kinase activity"/>
    <property type="evidence" value="ECO:0007669"/>
    <property type="project" value="UniProtKB-EC"/>
</dbReference>
<feature type="domain" description="AAA" evidence="19">
    <location>
        <begin position="545"/>
        <end position="679"/>
    </location>
</feature>
<evidence type="ECO:0000256" key="15">
    <source>
        <dbReference type="ARBA" id="ARBA00051245"/>
    </source>
</evidence>
<dbReference type="SUPFAM" id="SSF52540">
    <property type="entry name" value="P-loop containing nucleoside triphosphate hydrolases"/>
    <property type="match status" value="1"/>
</dbReference>
<protein>
    <recommendedName>
        <fullName evidence="4">non-specific protein-tyrosine kinase</fullName>
        <ecNumber evidence="4">2.7.10.2</ecNumber>
    </recommendedName>
</protein>
<keyword evidence="10" id="KW-0418">Kinase</keyword>
<dbReference type="GO" id="GO:0005524">
    <property type="term" value="F:ATP binding"/>
    <property type="evidence" value="ECO:0007669"/>
    <property type="project" value="UniProtKB-KW"/>
</dbReference>
<feature type="transmembrane region" description="Helical" evidence="17">
    <location>
        <begin position="444"/>
        <end position="463"/>
    </location>
</feature>
<dbReference type="EC" id="2.7.10.2" evidence="4"/>
<keyword evidence="16" id="KW-0175">Coiled coil</keyword>
<keyword evidence="8 17" id="KW-0812">Transmembrane</keyword>
<keyword evidence="13 17" id="KW-0472">Membrane</keyword>
<comment type="similarity">
    <text evidence="3">Belongs to the etk/wzc family.</text>
</comment>
<feature type="domain" description="Polysaccharide chain length determinant N-terminal" evidence="18">
    <location>
        <begin position="36"/>
        <end position="128"/>
    </location>
</feature>
<keyword evidence="12 17" id="KW-1133">Transmembrane helix</keyword>
<evidence type="ECO:0000256" key="17">
    <source>
        <dbReference type="SAM" id="Phobius"/>
    </source>
</evidence>
<dbReference type="EMBL" id="FRCB01000012">
    <property type="protein sequence ID" value="SHM69528.1"/>
    <property type="molecule type" value="Genomic_DNA"/>
</dbReference>
<evidence type="ECO:0000256" key="1">
    <source>
        <dbReference type="ARBA" id="ARBA00004429"/>
    </source>
</evidence>
<dbReference type="InterPro" id="IPR003856">
    <property type="entry name" value="LPS_length_determ_N"/>
</dbReference>
<dbReference type="Pfam" id="PF02706">
    <property type="entry name" value="Wzz"/>
    <property type="match status" value="1"/>
</dbReference>
<feature type="coiled-coil region" evidence="16">
    <location>
        <begin position="352"/>
        <end position="400"/>
    </location>
</feature>
<evidence type="ECO:0000256" key="14">
    <source>
        <dbReference type="ARBA" id="ARBA00023137"/>
    </source>
</evidence>
<organism evidence="21 22">
    <name type="scientific">Roseovarius litoreus</name>
    <dbReference type="NCBI Taxonomy" id="1155722"/>
    <lineage>
        <taxon>Bacteria</taxon>
        <taxon>Pseudomonadati</taxon>
        <taxon>Pseudomonadota</taxon>
        <taxon>Alphaproteobacteria</taxon>
        <taxon>Rhodobacterales</taxon>
        <taxon>Roseobacteraceae</taxon>
        <taxon>Roseovarius</taxon>
    </lineage>
</organism>
<feature type="coiled-coil region" evidence="16">
    <location>
        <begin position="235"/>
        <end position="298"/>
    </location>
</feature>
<keyword evidence="7" id="KW-0808">Transferase</keyword>
<sequence>MSDGSNQAKVSVLKPQTQSVVAERAQVFDNRADRDDEIDLLALVATLWRGKWIIALITTLAILMGGVYAYGVAVPLYTANSVVLLETKQNQIADLESVVSGLSGDTSEVNSEVEILRSRILLGRVVDRLDLESDPEFNASLREPGLLDNVKSSVIGGIKAAIGQTEQEPSLTPEQQAIRTHDNVVSALLSKMQVSNIRQSLVFQIQVETTDPQKSADIADAIAEEYTSSQRDVKYEATEQASEWLSERVAELKLELEEAEQEVARFSSSTRLVSAEALEGLERQLKEIRDRIVANTETRTSLESQLQELDAANTLDEKAAIAGDRLLSQLAEDLDGSDRSRAAFDTRLAAVISGLQTNLTRVERQLASLTASAATLEEQITQQTEDLIQLRQLRREAEATRLLYEHFLTRLGETSAQRGIQQADSRLISSAVVPQVPSFPRKSLILALSGMLGLMLGAALILIRELRNNTFKTAADLEALGGYAVLGQIPAMPIKKRNEVLSYVNDKPTSAAAEAVRNLRTSVMMANLDNPPQTILVTSCLPAEGKTTASLMLAHNFAAVGKSVLLLEGDVRRRTLNEYFDVTEKRGLVSVLGDLAKLEDVVFHSQALGGDVLLTEESRVNAADLFSSDKFSKFIETVKTRYDVVIIDTPPVLVVPDARIIAQHADAVLFNVKWDSTSQPQVQEALRLFHNSAQRITGFILNGISARGMKYYGYGGKYGAYGAYASKYYNS</sequence>
<evidence type="ECO:0000256" key="4">
    <source>
        <dbReference type="ARBA" id="ARBA00011903"/>
    </source>
</evidence>
<dbReference type="InterPro" id="IPR005702">
    <property type="entry name" value="Wzc-like_C"/>
</dbReference>
<dbReference type="InterPro" id="IPR032807">
    <property type="entry name" value="GNVR"/>
</dbReference>
<proteinExistence type="inferred from homology"/>
<dbReference type="PANTHER" id="PTHR32309:SF13">
    <property type="entry name" value="FERRIC ENTEROBACTIN TRANSPORT PROTEIN FEPE"/>
    <property type="match status" value="1"/>
</dbReference>
<evidence type="ECO:0000256" key="7">
    <source>
        <dbReference type="ARBA" id="ARBA00022679"/>
    </source>
</evidence>
<dbReference type="InterPro" id="IPR050445">
    <property type="entry name" value="Bact_polysacc_biosynth/exp"/>
</dbReference>
<evidence type="ECO:0000313" key="21">
    <source>
        <dbReference type="EMBL" id="SHM69528.1"/>
    </source>
</evidence>
<reference evidence="21 22" key="1">
    <citation type="submission" date="2016-11" db="EMBL/GenBank/DDBJ databases">
        <authorList>
            <person name="Varghese N."/>
            <person name="Submissions S."/>
        </authorList>
    </citation>
    <scope>NUCLEOTIDE SEQUENCE [LARGE SCALE GENOMIC DNA]</scope>
    <source>
        <strain evidence="21 22">DSM 28249</strain>
    </source>
</reference>
<dbReference type="CDD" id="cd05387">
    <property type="entry name" value="BY-kinase"/>
    <property type="match status" value="1"/>
</dbReference>
<keyword evidence="5" id="KW-1003">Cell membrane</keyword>
<evidence type="ECO:0000259" key="20">
    <source>
        <dbReference type="Pfam" id="PF13807"/>
    </source>
</evidence>
<keyword evidence="11" id="KW-0067">ATP-binding</keyword>
<dbReference type="GO" id="GO:0005886">
    <property type="term" value="C:plasma membrane"/>
    <property type="evidence" value="ECO:0007669"/>
    <property type="project" value="UniProtKB-SubCell"/>
</dbReference>
<feature type="transmembrane region" description="Helical" evidence="17">
    <location>
        <begin position="52"/>
        <end position="71"/>
    </location>
</feature>
<dbReference type="RefSeq" id="WP_149780790.1">
    <property type="nucleotide sequence ID" value="NZ_FRCB01000012.1"/>
</dbReference>
<evidence type="ECO:0000256" key="11">
    <source>
        <dbReference type="ARBA" id="ARBA00022840"/>
    </source>
</evidence>
<feature type="domain" description="Tyrosine-protein kinase G-rich" evidence="20">
    <location>
        <begin position="390"/>
        <end position="465"/>
    </location>
</feature>
<keyword evidence="6" id="KW-0997">Cell inner membrane</keyword>
<dbReference type="AlphaFoldDB" id="A0A1M7KVX3"/>
<keyword evidence="14" id="KW-0829">Tyrosine-protein kinase</keyword>
<gene>
    <name evidence="21" type="ORF">SAMN05443432_11240</name>
</gene>
<keyword evidence="22" id="KW-1185">Reference proteome</keyword>
<dbReference type="Gene3D" id="3.40.50.300">
    <property type="entry name" value="P-loop containing nucleotide triphosphate hydrolases"/>
    <property type="match status" value="1"/>
</dbReference>
<evidence type="ECO:0000256" key="12">
    <source>
        <dbReference type="ARBA" id="ARBA00022989"/>
    </source>
</evidence>
<evidence type="ECO:0000256" key="2">
    <source>
        <dbReference type="ARBA" id="ARBA00007316"/>
    </source>
</evidence>
<dbReference type="NCBIfam" id="TIGR01007">
    <property type="entry name" value="eps_fam"/>
    <property type="match status" value="1"/>
</dbReference>
<evidence type="ECO:0000256" key="9">
    <source>
        <dbReference type="ARBA" id="ARBA00022741"/>
    </source>
</evidence>
<evidence type="ECO:0000259" key="18">
    <source>
        <dbReference type="Pfam" id="PF02706"/>
    </source>
</evidence>
<comment type="similarity">
    <text evidence="2">Belongs to the CpsD/CapB family.</text>
</comment>
<evidence type="ECO:0000259" key="19">
    <source>
        <dbReference type="Pfam" id="PF13614"/>
    </source>
</evidence>
<accession>A0A1M7KVX3</accession>
<evidence type="ECO:0000256" key="16">
    <source>
        <dbReference type="SAM" id="Coils"/>
    </source>
</evidence>
<evidence type="ECO:0000256" key="8">
    <source>
        <dbReference type="ARBA" id="ARBA00022692"/>
    </source>
</evidence>
<dbReference type="PANTHER" id="PTHR32309">
    <property type="entry name" value="TYROSINE-PROTEIN KINASE"/>
    <property type="match status" value="1"/>
</dbReference>
<name>A0A1M7KVX3_9RHOB</name>
<dbReference type="InterPro" id="IPR027417">
    <property type="entry name" value="P-loop_NTPase"/>
</dbReference>
<evidence type="ECO:0000313" key="22">
    <source>
        <dbReference type="Proteomes" id="UP000322545"/>
    </source>
</evidence>